<name>A0ACC0Y0S8_9ROSI</name>
<comment type="caution">
    <text evidence="1">The sequence shown here is derived from an EMBL/GenBank/DDBJ whole genome shotgun (WGS) entry which is preliminary data.</text>
</comment>
<protein>
    <submittedName>
        <fullName evidence="1">Uncharacterized protein</fullName>
    </submittedName>
</protein>
<dbReference type="EMBL" id="CM047744">
    <property type="protein sequence ID" value="KAJ0027212.1"/>
    <property type="molecule type" value="Genomic_DNA"/>
</dbReference>
<evidence type="ECO:0000313" key="1">
    <source>
        <dbReference type="EMBL" id="KAJ0027212.1"/>
    </source>
</evidence>
<reference evidence="2" key="1">
    <citation type="journal article" date="2023" name="G3 (Bethesda)">
        <title>Genome assembly and association tests identify interacting loci associated with vigor, precocity, and sex in interspecific pistachio rootstocks.</title>
        <authorList>
            <person name="Palmer W."/>
            <person name="Jacygrad E."/>
            <person name="Sagayaradj S."/>
            <person name="Cavanaugh K."/>
            <person name="Han R."/>
            <person name="Bertier L."/>
            <person name="Beede B."/>
            <person name="Kafkas S."/>
            <person name="Golino D."/>
            <person name="Preece J."/>
            <person name="Michelmore R."/>
        </authorList>
    </citation>
    <scope>NUCLEOTIDE SEQUENCE [LARGE SCALE GENOMIC DNA]</scope>
</reference>
<evidence type="ECO:0000313" key="2">
    <source>
        <dbReference type="Proteomes" id="UP001163603"/>
    </source>
</evidence>
<dbReference type="Proteomes" id="UP001163603">
    <property type="component" value="Chromosome 9"/>
</dbReference>
<proteinExistence type="predicted"/>
<sequence>MNMVGVDASNSVAMGDSLHHDIKGANAMGIHKIYHPLEGSMQMNSTQRFWRSCRFIFCPNSCIEI</sequence>
<accession>A0ACC0Y0S8</accession>
<gene>
    <name evidence="1" type="ORF">Pint_36177</name>
</gene>
<keyword evidence="2" id="KW-1185">Reference proteome</keyword>
<organism evidence="1 2">
    <name type="scientific">Pistacia integerrima</name>
    <dbReference type="NCBI Taxonomy" id="434235"/>
    <lineage>
        <taxon>Eukaryota</taxon>
        <taxon>Viridiplantae</taxon>
        <taxon>Streptophyta</taxon>
        <taxon>Embryophyta</taxon>
        <taxon>Tracheophyta</taxon>
        <taxon>Spermatophyta</taxon>
        <taxon>Magnoliopsida</taxon>
        <taxon>eudicotyledons</taxon>
        <taxon>Gunneridae</taxon>
        <taxon>Pentapetalae</taxon>
        <taxon>rosids</taxon>
        <taxon>malvids</taxon>
        <taxon>Sapindales</taxon>
        <taxon>Anacardiaceae</taxon>
        <taxon>Pistacia</taxon>
    </lineage>
</organism>